<dbReference type="InterPro" id="IPR037522">
    <property type="entry name" value="HD_GYP_dom"/>
</dbReference>
<dbReference type="PROSITE" id="PS51831">
    <property type="entry name" value="HD"/>
    <property type="match status" value="1"/>
</dbReference>
<feature type="domain" description="Response regulatory" evidence="2">
    <location>
        <begin position="19"/>
        <end position="133"/>
    </location>
</feature>
<gene>
    <name evidence="5" type="ORF">SKTS_11290</name>
</gene>
<sequence>MKPDNTTAQVDFDFLKTLSILYVEDDDEIRDLLTRFLRRRVGALHTAINGQEGIQAFREHQPDVVVTDIKMPVMDGLEMASIIKASVHEVPIIVITAYSERDYFIRAIEIGVDQYVTKPVNTDTLLQAIFKSAKNRFHKREMDKAEKLIIDSLEQTIGVLSRAIELRDPYTDGHQKRVSLLATAIAEDMGMPSDTITGIRLGSLVHDVGKIRVPAEILSCPRKLSTIEMDIIKTHLQAGYDILAGASFPWPVARMVVEHHERMDGSGYPKGLKGEEICMEARIIAVADVVEAMTSFRPYRPSLGIEAAMDEIQKNRSKLYDQDVVDSCIRVLERSSFKFWG</sequence>
<evidence type="ECO:0000313" key="5">
    <source>
        <dbReference type="EMBL" id="BCB26243.1"/>
    </source>
</evidence>
<dbReference type="InterPro" id="IPR011006">
    <property type="entry name" value="CheY-like_superfamily"/>
</dbReference>
<feature type="modified residue" description="4-aspartylphosphate" evidence="1">
    <location>
        <position position="68"/>
    </location>
</feature>
<name>A0A6F8V8T2_9PROT</name>
<keyword evidence="1" id="KW-0597">Phosphoprotein</keyword>
<feature type="domain" description="HD" evidence="3">
    <location>
        <begin position="171"/>
        <end position="293"/>
    </location>
</feature>
<dbReference type="RefSeq" id="WP_173061611.1">
    <property type="nucleotide sequence ID" value="NZ_AP022853.1"/>
</dbReference>
<dbReference type="KEGG" id="slac:SKTS_11290"/>
<evidence type="ECO:0000259" key="4">
    <source>
        <dbReference type="PROSITE" id="PS51832"/>
    </source>
</evidence>
<evidence type="ECO:0000259" key="3">
    <source>
        <dbReference type="PROSITE" id="PS51831"/>
    </source>
</evidence>
<dbReference type="InterPro" id="IPR006674">
    <property type="entry name" value="HD_domain"/>
</dbReference>
<dbReference type="GO" id="GO:0000160">
    <property type="term" value="P:phosphorelay signal transduction system"/>
    <property type="evidence" value="ECO:0007669"/>
    <property type="project" value="InterPro"/>
</dbReference>
<feature type="domain" description="HD-GYP" evidence="4">
    <location>
        <begin position="149"/>
        <end position="341"/>
    </location>
</feature>
<evidence type="ECO:0000256" key="1">
    <source>
        <dbReference type="PROSITE-ProRule" id="PRU00169"/>
    </source>
</evidence>
<organism evidence="5 6">
    <name type="scientific">Sulfurimicrobium lacus</name>
    <dbReference type="NCBI Taxonomy" id="2715678"/>
    <lineage>
        <taxon>Bacteria</taxon>
        <taxon>Pseudomonadati</taxon>
        <taxon>Pseudomonadota</taxon>
        <taxon>Betaproteobacteria</taxon>
        <taxon>Nitrosomonadales</taxon>
        <taxon>Sulfuricellaceae</taxon>
        <taxon>Sulfurimicrobium</taxon>
    </lineage>
</organism>
<dbReference type="InterPro" id="IPR003607">
    <property type="entry name" value="HD/PDEase_dom"/>
</dbReference>
<dbReference type="CDD" id="cd17536">
    <property type="entry name" value="REC_YesN-like"/>
    <property type="match status" value="1"/>
</dbReference>
<dbReference type="EMBL" id="AP022853">
    <property type="protein sequence ID" value="BCB26243.1"/>
    <property type="molecule type" value="Genomic_DNA"/>
</dbReference>
<dbReference type="CDD" id="cd00077">
    <property type="entry name" value="HDc"/>
    <property type="match status" value="1"/>
</dbReference>
<evidence type="ECO:0000313" key="6">
    <source>
        <dbReference type="Proteomes" id="UP000502260"/>
    </source>
</evidence>
<keyword evidence="6" id="KW-1185">Reference proteome</keyword>
<dbReference type="Gene3D" id="3.40.50.2300">
    <property type="match status" value="1"/>
</dbReference>
<dbReference type="SUPFAM" id="SSF52172">
    <property type="entry name" value="CheY-like"/>
    <property type="match status" value="1"/>
</dbReference>
<dbReference type="InterPro" id="IPR001789">
    <property type="entry name" value="Sig_transdc_resp-reg_receiver"/>
</dbReference>
<reference evidence="6" key="1">
    <citation type="submission" date="2020-03" db="EMBL/GenBank/DDBJ databases">
        <title>Complete genome sequence of sulfur-oxidizing bacterium skT11.</title>
        <authorList>
            <person name="Kanda M."/>
            <person name="Kojima H."/>
            <person name="Fukui M."/>
        </authorList>
    </citation>
    <scope>NUCLEOTIDE SEQUENCE [LARGE SCALE GENOMIC DNA]</scope>
    <source>
        <strain evidence="6">skT11</strain>
    </source>
</reference>
<dbReference type="PANTHER" id="PTHR45228:SF1">
    <property type="entry name" value="CYCLIC DI-GMP PHOSPHODIESTERASE TM_0186"/>
    <property type="match status" value="1"/>
</dbReference>
<evidence type="ECO:0008006" key="7">
    <source>
        <dbReference type="Google" id="ProtNLM"/>
    </source>
</evidence>
<proteinExistence type="predicted"/>
<dbReference type="AlphaFoldDB" id="A0A6F8V8T2"/>
<dbReference type="GO" id="GO:0008081">
    <property type="term" value="F:phosphoric diester hydrolase activity"/>
    <property type="evidence" value="ECO:0007669"/>
    <property type="project" value="UniProtKB-ARBA"/>
</dbReference>
<evidence type="ECO:0000259" key="2">
    <source>
        <dbReference type="PROSITE" id="PS50110"/>
    </source>
</evidence>
<protein>
    <recommendedName>
        <fullName evidence="7">Two-component system response regulator</fullName>
    </recommendedName>
</protein>
<dbReference type="Pfam" id="PF00072">
    <property type="entry name" value="Response_reg"/>
    <property type="match status" value="1"/>
</dbReference>
<accession>A0A6F8V8T2</accession>
<dbReference type="SMART" id="SM00471">
    <property type="entry name" value="HDc"/>
    <property type="match status" value="1"/>
</dbReference>
<dbReference type="PROSITE" id="PS50110">
    <property type="entry name" value="RESPONSE_REGULATORY"/>
    <property type="match status" value="1"/>
</dbReference>
<dbReference type="PANTHER" id="PTHR45228">
    <property type="entry name" value="CYCLIC DI-GMP PHOSPHODIESTERASE TM_0186-RELATED"/>
    <property type="match status" value="1"/>
</dbReference>
<dbReference type="InterPro" id="IPR052020">
    <property type="entry name" value="Cyclic_di-GMP/3'3'-cGAMP_PDE"/>
</dbReference>
<dbReference type="Pfam" id="PF13487">
    <property type="entry name" value="HD_5"/>
    <property type="match status" value="1"/>
</dbReference>
<dbReference type="SUPFAM" id="SSF109604">
    <property type="entry name" value="HD-domain/PDEase-like"/>
    <property type="match status" value="1"/>
</dbReference>
<dbReference type="Proteomes" id="UP000502260">
    <property type="component" value="Chromosome"/>
</dbReference>
<dbReference type="Gene3D" id="1.10.3210.10">
    <property type="entry name" value="Hypothetical protein af1432"/>
    <property type="match status" value="1"/>
</dbReference>
<dbReference type="InterPro" id="IPR006675">
    <property type="entry name" value="HDIG_dom"/>
</dbReference>
<dbReference type="SMART" id="SM00448">
    <property type="entry name" value="REC"/>
    <property type="match status" value="1"/>
</dbReference>
<dbReference type="NCBIfam" id="TIGR00277">
    <property type="entry name" value="HDIG"/>
    <property type="match status" value="1"/>
</dbReference>
<dbReference type="PROSITE" id="PS51832">
    <property type="entry name" value="HD_GYP"/>
    <property type="match status" value="1"/>
</dbReference>